<dbReference type="Proteomes" id="UP001152049">
    <property type="component" value="Unassembled WGS sequence"/>
</dbReference>
<keyword evidence="3" id="KW-1185">Reference proteome</keyword>
<evidence type="ECO:0000256" key="1">
    <source>
        <dbReference type="SAM" id="MobiDB-lite"/>
    </source>
</evidence>
<dbReference type="AlphaFoldDB" id="A0A9W8RR48"/>
<gene>
    <name evidence="2" type="ORF">NW762_012417</name>
</gene>
<evidence type="ECO:0000313" key="2">
    <source>
        <dbReference type="EMBL" id="KAJ4249085.1"/>
    </source>
</evidence>
<accession>A0A9W8RR48</accession>
<dbReference type="OrthoDB" id="5431013at2759"/>
<feature type="region of interest" description="Disordered" evidence="1">
    <location>
        <begin position="206"/>
        <end position="231"/>
    </location>
</feature>
<organism evidence="2 3">
    <name type="scientific">Fusarium torreyae</name>
    <dbReference type="NCBI Taxonomy" id="1237075"/>
    <lineage>
        <taxon>Eukaryota</taxon>
        <taxon>Fungi</taxon>
        <taxon>Dikarya</taxon>
        <taxon>Ascomycota</taxon>
        <taxon>Pezizomycotina</taxon>
        <taxon>Sordariomycetes</taxon>
        <taxon>Hypocreomycetidae</taxon>
        <taxon>Hypocreales</taxon>
        <taxon>Nectriaceae</taxon>
        <taxon>Fusarium</taxon>
    </lineage>
</organism>
<sequence>MADKSIATVDELGVKLASSLQVHSEACLKARRRLPKLVSLVNSTALTLRQIRELIEQNQHVYKQACLSDIDSLTVKCRKIYEGILILMARRTQSVSGGENITVMSVEKMEELFSCLANMSVWRTKSWNWLEPRLKICQQELKQIKFELVLRYLLGSIAQLQMQTLTRSPGAWENENSMRCFAENVAARRAKYYKYFEENRAALNVAPSSTSSASSSRASLDDVRSTSSRAT</sequence>
<proteinExistence type="predicted"/>
<feature type="compositionally biased region" description="Low complexity" evidence="1">
    <location>
        <begin position="206"/>
        <end position="218"/>
    </location>
</feature>
<dbReference type="EMBL" id="JAOQAZ010000034">
    <property type="protein sequence ID" value="KAJ4249085.1"/>
    <property type="molecule type" value="Genomic_DNA"/>
</dbReference>
<protein>
    <submittedName>
        <fullName evidence="2">Uncharacterized protein</fullName>
    </submittedName>
</protein>
<evidence type="ECO:0000313" key="3">
    <source>
        <dbReference type="Proteomes" id="UP001152049"/>
    </source>
</evidence>
<reference evidence="2" key="1">
    <citation type="submission" date="2022-09" db="EMBL/GenBank/DDBJ databases">
        <title>Fusarium specimens isolated from Avocado Roots.</title>
        <authorList>
            <person name="Stajich J."/>
            <person name="Roper C."/>
            <person name="Heimlech-Rivalta G."/>
        </authorList>
    </citation>
    <scope>NUCLEOTIDE SEQUENCE</scope>
    <source>
        <strain evidence="2">CF00136</strain>
    </source>
</reference>
<name>A0A9W8RR48_9HYPO</name>
<comment type="caution">
    <text evidence="2">The sequence shown here is derived from an EMBL/GenBank/DDBJ whole genome shotgun (WGS) entry which is preliminary data.</text>
</comment>